<dbReference type="EMBL" id="JANQBD010000021">
    <property type="protein sequence ID" value="MCR8634619.1"/>
    <property type="molecule type" value="Genomic_DNA"/>
</dbReference>
<dbReference type="Pfam" id="PF07833">
    <property type="entry name" value="Cu_amine_oxidN1"/>
    <property type="match status" value="1"/>
</dbReference>
<keyword evidence="1" id="KW-0732">Signal</keyword>
<evidence type="ECO:0000259" key="2">
    <source>
        <dbReference type="Pfam" id="PF07833"/>
    </source>
</evidence>
<dbReference type="SUPFAM" id="SSF55383">
    <property type="entry name" value="Copper amine oxidase, domain N"/>
    <property type="match status" value="1"/>
</dbReference>
<gene>
    <name evidence="3" type="ORF">NV381_25815</name>
</gene>
<keyword evidence="4" id="KW-1185">Reference proteome</keyword>
<proteinExistence type="predicted"/>
<evidence type="ECO:0000313" key="4">
    <source>
        <dbReference type="Proteomes" id="UP001300012"/>
    </source>
</evidence>
<dbReference type="Proteomes" id="UP001300012">
    <property type="component" value="Unassembled WGS sequence"/>
</dbReference>
<comment type="caution">
    <text evidence="3">The sequence shown here is derived from an EMBL/GenBank/DDBJ whole genome shotgun (WGS) entry which is preliminary data.</text>
</comment>
<dbReference type="InterPro" id="IPR012854">
    <property type="entry name" value="Cu_amine_oxidase-like_N"/>
</dbReference>
<sequence>MKKFFVGLIFGLLISICNIAYASETIKAILFPVKYTFNGQERALPSNYKTLNIDGDTYVPTRFLVDNMGSNIAYDESDKTINVQFPSFLEVKSDVHSNKENDIFNLFLFSEKASYKKNEFMNIRADLRYKGDSNLALEYSGKFMGFYIEDQKGNRSDLGGTLALFPLTVKPGDEYHRIFPQWLQQQYNFDYHNPDNKINDTRLLPTNLPAGTYKIGVEARYILNHAYQDTKTLRTEIEITIEN</sequence>
<name>A0ABT1YQI2_9BACL</name>
<protein>
    <submittedName>
        <fullName evidence="3">Copper amine oxidase N-terminal domain-containing protein</fullName>
    </submittedName>
</protein>
<organism evidence="3 4">
    <name type="scientific">Paenibacillus radicis</name>
    <name type="common">ex Xue et al. 2023</name>
    <dbReference type="NCBI Taxonomy" id="2972489"/>
    <lineage>
        <taxon>Bacteria</taxon>
        <taxon>Bacillati</taxon>
        <taxon>Bacillota</taxon>
        <taxon>Bacilli</taxon>
        <taxon>Bacillales</taxon>
        <taxon>Paenibacillaceae</taxon>
        <taxon>Paenibacillus</taxon>
    </lineage>
</organism>
<evidence type="ECO:0000313" key="3">
    <source>
        <dbReference type="EMBL" id="MCR8634619.1"/>
    </source>
</evidence>
<feature type="signal peptide" evidence="1">
    <location>
        <begin position="1"/>
        <end position="22"/>
    </location>
</feature>
<feature type="chain" id="PRO_5046191776" evidence="1">
    <location>
        <begin position="23"/>
        <end position="243"/>
    </location>
</feature>
<dbReference type="RefSeq" id="WP_258216178.1">
    <property type="nucleotide sequence ID" value="NZ_JANQBD010000021.1"/>
</dbReference>
<dbReference type="InterPro" id="IPR036582">
    <property type="entry name" value="Mao_N_sf"/>
</dbReference>
<reference evidence="3 4" key="1">
    <citation type="submission" date="2022-08" db="EMBL/GenBank/DDBJ databases">
        <title>Paenibacillus endoradicis sp. nov., Paenibacillus radicibacter sp. nov and Paenibacillus pararadicis sp. nov., three cold-adapted plant growth-promoting bacteria isolated from root of Larix gmelinii in Great Khingan.</title>
        <authorList>
            <person name="Xue H."/>
        </authorList>
    </citation>
    <scope>NUCLEOTIDE SEQUENCE [LARGE SCALE GENOMIC DNA]</scope>
    <source>
        <strain evidence="3 4">N5-1-1-5</strain>
    </source>
</reference>
<feature type="domain" description="Copper amine oxidase-like N-terminal" evidence="2">
    <location>
        <begin position="21"/>
        <end position="82"/>
    </location>
</feature>
<accession>A0ABT1YQI2</accession>
<evidence type="ECO:0000256" key="1">
    <source>
        <dbReference type="SAM" id="SignalP"/>
    </source>
</evidence>